<reference evidence="1 2" key="1">
    <citation type="journal article" date="2015" name="Plant Cell">
        <title>Oil accumulation by the oleaginous diatom Fistulifera solaris as revealed by the genome and transcriptome.</title>
        <authorList>
            <person name="Tanaka T."/>
            <person name="Maeda Y."/>
            <person name="Veluchamy A."/>
            <person name="Tanaka M."/>
            <person name="Abida H."/>
            <person name="Marechal E."/>
            <person name="Bowler C."/>
            <person name="Muto M."/>
            <person name="Sunaga Y."/>
            <person name="Tanaka M."/>
            <person name="Yoshino T."/>
            <person name="Taniguchi T."/>
            <person name="Fukuda Y."/>
            <person name="Nemoto M."/>
            <person name="Matsumoto M."/>
            <person name="Wong P.S."/>
            <person name="Aburatani S."/>
            <person name="Fujibuchi W."/>
        </authorList>
    </citation>
    <scope>NUCLEOTIDE SEQUENCE [LARGE SCALE GENOMIC DNA]</scope>
    <source>
        <strain evidence="1 2">JPCC DA0580</strain>
    </source>
</reference>
<dbReference type="InterPro" id="IPR008972">
    <property type="entry name" value="Cupredoxin"/>
</dbReference>
<dbReference type="EMBL" id="BDSP01000257">
    <property type="protein sequence ID" value="GAX27511.1"/>
    <property type="molecule type" value="Genomic_DNA"/>
</dbReference>
<accession>A0A1Z5KNC3</accession>
<protein>
    <submittedName>
        <fullName evidence="1">Uncharacterized protein</fullName>
    </submittedName>
</protein>
<sequence>MLDNVLGEPQSGHKAETNHLAAKRSFHFFHFFDLKPFPFTSLLLLPHLNMKITSMYLSLLALTTLMATVPSLVAVEIPWSNDGVAKKKTVSSDKLPVTLTWTGSHNVMKFADKTAHDNCDFTGATEICPQLSDSTCELTGLSEGNTYYYGCSVYGGGHCTGGQQKLTLTVSKPSSGGGGLFDMCF</sequence>
<evidence type="ECO:0000313" key="1">
    <source>
        <dbReference type="EMBL" id="GAX27511.1"/>
    </source>
</evidence>
<dbReference type="AlphaFoldDB" id="A0A1Z5KNC3"/>
<evidence type="ECO:0000313" key="2">
    <source>
        <dbReference type="Proteomes" id="UP000198406"/>
    </source>
</evidence>
<gene>
    <name evidence="1" type="ORF">FisN_23Hu020</name>
</gene>
<keyword evidence="2" id="KW-1185">Reference proteome</keyword>
<dbReference type="Gene3D" id="2.60.40.420">
    <property type="entry name" value="Cupredoxins - blue copper proteins"/>
    <property type="match status" value="1"/>
</dbReference>
<dbReference type="InParanoid" id="A0A1Z5KNC3"/>
<dbReference type="Proteomes" id="UP000198406">
    <property type="component" value="Unassembled WGS sequence"/>
</dbReference>
<comment type="caution">
    <text evidence="1">The sequence shown here is derived from an EMBL/GenBank/DDBJ whole genome shotgun (WGS) entry which is preliminary data.</text>
</comment>
<name>A0A1Z5KNC3_FISSO</name>
<dbReference type="SUPFAM" id="SSF49503">
    <property type="entry name" value="Cupredoxins"/>
    <property type="match status" value="1"/>
</dbReference>
<proteinExistence type="predicted"/>
<organism evidence="1 2">
    <name type="scientific">Fistulifera solaris</name>
    <name type="common">Oleaginous diatom</name>
    <dbReference type="NCBI Taxonomy" id="1519565"/>
    <lineage>
        <taxon>Eukaryota</taxon>
        <taxon>Sar</taxon>
        <taxon>Stramenopiles</taxon>
        <taxon>Ochrophyta</taxon>
        <taxon>Bacillariophyta</taxon>
        <taxon>Bacillariophyceae</taxon>
        <taxon>Bacillariophycidae</taxon>
        <taxon>Naviculales</taxon>
        <taxon>Naviculaceae</taxon>
        <taxon>Fistulifera</taxon>
    </lineage>
</organism>